<keyword evidence="2 9" id="KW-0813">Transport</keyword>
<dbReference type="Proteomes" id="UP001429564">
    <property type="component" value="Unassembled WGS sequence"/>
</dbReference>
<name>A0ABX0W9T5_9RHOB</name>
<keyword evidence="7 9" id="KW-0472">Membrane</keyword>
<accession>A0ABX0W9T5</accession>
<evidence type="ECO:0000256" key="5">
    <source>
        <dbReference type="ARBA" id="ARBA00022692"/>
    </source>
</evidence>
<evidence type="ECO:0000256" key="6">
    <source>
        <dbReference type="ARBA" id="ARBA00022989"/>
    </source>
</evidence>
<comment type="subunit">
    <text evidence="9">The complex comprises the extracytoplasmic solute receptor protein and the two transmembrane proteins.</text>
</comment>
<evidence type="ECO:0000256" key="3">
    <source>
        <dbReference type="ARBA" id="ARBA00022475"/>
    </source>
</evidence>
<dbReference type="InterPro" id="IPR007387">
    <property type="entry name" value="TRAP_DctQ"/>
</dbReference>
<feature type="transmembrane region" description="Helical" evidence="9">
    <location>
        <begin position="87"/>
        <end position="112"/>
    </location>
</feature>
<keyword evidence="5 9" id="KW-0812">Transmembrane</keyword>
<feature type="transmembrane region" description="Helical" evidence="9">
    <location>
        <begin position="44"/>
        <end position="67"/>
    </location>
</feature>
<evidence type="ECO:0000256" key="7">
    <source>
        <dbReference type="ARBA" id="ARBA00023136"/>
    </source>
</evidence>
<keyword evidence="4 9" id="KW-0997">Cell inner membrane</keyword>
<dbReference type="Pfam" id="PF04290">
    <property type="entry name" value="DctQ"/>
    <property type="match status" value="1"/>
</dbReference>
<dbReference type="EMBL" id="QHLQ01000016">
    <property type="protein sequence ID" value="NIZ62297.1"/>
    <property type="molecule type" value="Genomic_DNA"/>
</dbReference>
<comment type="function">
    <text evidence="9">Part of the tripartite ATP-independent periplasmic (TRAP) transport system.</text>
</comment>
<keyword evidence="6 9" id="KW-1133">Transmembrane helix</keyword>
<dbReference type="RefSeq" id="WP_167684925.1">
    <property type="nucleotide sequence ID" value="NZ_QHLQ01000016.1"/>
</dbReference>
<comment type="caution">
    <text evidence="11">The sequence shown here is derived from an EMBL/GenBank/DDBJ whole genome shotgun (WGS) entry which is preliminary data.</text>
</comment>
<protein>
    <recommendedName>
        <fullName evidence="9">TRAP transporter small permease protein</fullName>
    </recommendedName>
</protein>
<keyword evidence="12" id="KW-1185">Reference proteome</keyword>
<evidence type="ECO:0000259" key="10">
    <source>
        <dbReference type="Pfam" id="PF04290"/>
    </source>
</evidence>
<reference evidence="11 12" key="1">
    <citation type="submission" date="2018-05" db="EMBL/GenBank/DDBJ databases">
        <authorList>
            <person name="Zhang Y.-J."/>
        </authorList>
    </citation>
    <scope>NUCLEOTIDE SEQUENCE [LARGE SCALE GENOMIC DNA]</scope>
    <source>
        <strain evidence="11 12">CY04</strain>
    </source>
</reference>
<evidence type="ECO:0000256" key="2">
    <source>
        <dbReference type="ARBA" id="ARBA00022448"/>
    </source>
</evidence>
<dbReference type="PANTHER" id="PTHR35011">
    <property type="entry name" value="2,3-DIKETO-L-GULONATE TRAP TRANSPORTER SMALL PERMEASE PROTEIN YIAM"/>
    <property type="match status" value="1"/>
</dbReference>
<evidence type="ECO:0000256" key="9">
    <source>
        <dbReference type="RuleBase" id="RU369079"/>
    </source>
</evidence>
<evidence type="ECO:0000256" key="1">
    <source>
        <dbReference type="ARBA" id="ARBA00004429"/>
    </source>
</evidence>
<evidence type="ECO:0000256" key="4">
    <source>
        <dbReference type="ARBA" id="ARBA00022519"/>
    </source>
</evidence>
<comment type="similarity">
    <text evidence="8 9">Belongs to the TRAP transporter small permease family.</text>
</comment>
<proteinExistence type="inferred from homology"/>
<evidence type="ECO:0000256" key="8">
    <source>
        <dbReference type="ARBA" id="ARBA00038436"/>
    </source>
</evidence>
<evidence type="ECO:0000313" key="12">
    <source>
        <dbReference type="Proteomes" id="UP001429564"/>
    </source>
</evidence>
<keyword evidence="3" id="KW-1003">Cell membrane</keyword>
<evidence type="ECO:0000313" key="11">
    <source>
        <dbReference type="EMBL" id="NIZ62297.1"/>
    </source>
</evidence>
<organism evidence="11 12">
    <name type="scientific">Parasedimentitalea denitrificans</name>
    <dbReference type="NCBI Taxonomy" id="2211118"/>
    <lineage>
        <taxon>Bacteria</taxon>
        <taxon>Pseudomonadati</taxon>
        <taxon>Pseudomonadota</taxon>
        <taxon>Alphaproteobacteria</taxon>
        <taxon>Rhodobacterales</taxon>
        <taxon>Paracoccaceae</taxon>
        <taxon>Parasedimentitalea</taxon>
    </lineage>
</organism>
<gene>
    <name evidence="11" type="ORF">DL239_15080</name>
</gene>
<feature type="domain" description="Tripartite ATP-independent periplasmic transporters DctQ component" evidence="10">
    <location>
        <begin position="26"/>
        <end position="159"/>
    </location>
</feature>
<dbReference type="PANTHER" id="PTHR35011:SF10">
    <property type="entry name" value="TRAP TRANSPORTER SMALL PERMEASE PROTEIN"/>
    <property type="match status" value="1"/>
</dbReference>
<dbReference type="InterPro" id="IPR055348">
    <property type="entry name" value="DctQ"/>
</dbReference>
<feature type="transmembrane region" description="Helical" evidence="9">
    <location>
        <begin position="133"/>
        <end position="156"/>
    </location>
</feature>
<sequence>MLLVGKFLSGLTRIASLIGTFCIGLMMLHVTADVIGRYLFNAPLTGTIVIVGHYYMIIVVFMALGVAEEKGAHISVEFLTDMMPKSVQGWLSVFSGVLTVAVFALLAISGYFEAMKKTKYGASIEQGSDMITIWQSYWAIPIGAALMALIAAYKIVVALTGSQNGLHETLEDAEIINE</sequence>
<feature type="transmembrane region" description="Helical" evidence="9">
    <location>
        <begin position="12"/>
        <end position="32"/>
    </location>
</feature>
<comment type="subcellular location">
    <subcellularLocation>
        <location evidence="1 9">Cell inner membrane</location>
        <topology evidence="1 9">Multi-pass membrane protein</topology>
    </subcellularLocation>
</comment>